<dbReference type="EMBL" id="JAUJYO010000013">
    <property type="protein sequence ID" value="KAK1299836.1"/>
    <property type="molecule type" value="Genomic_DNA"/>
</dbReference>
<dbReference type="Proteomes" id="UP001180020">
    <property type="component" value="Unassembled WGS sequence"/>
</dbReference>
<reference evidence="1" key="2">
    <citation type="submission" date="2023-06" db="EMBL/GenBank/DDBJ databases">
        <authorList>
            <person name="Ma L."/>
            <person name="Liu K.-W."/>
            <person name="Li Z."/>
            <person name="Hsiao Y.-Y."/>
            <person name="Qi Y."/>
            <person name="Fu T."/>
            <person name="Tang G."/>
            <person name="Zhang D."/>
            <person name="Sun W.-H."/>
            <person name="Liu D.-K."/>
            <person name="Li Y."/>
            <person name="Chen G.-Z."/>
            <person name="Liu X.-D."/>
            <person name="Liao X.-Y."/>
            <person name="Jiang Y.-T."/>
            <person name="Yu X."/>
            <person name="Hao Y."/>
            <person name="Huang J."/>
            <person name="Zhao X.-W."/>
            <person name="Ke S."/>
            <person name="Chen Y.-Y."/>
            <person name="Wu W.-L."/>
            <person name="Hsu J.-L."/>
            <person name="Lin Y.-F."/>
            <person name="Huang M.-D."/>
            <person name="Li C.-Y."/>
            <person name="Huang L."/>
            <person name="Wang Z.-W."/>
            <person name="Zhao X."/>
            <person name="Zhong W.-Y."/>
            <person name="Peng D.-H."/>
            <person name="Ahmad S."/>
            <person name="Lan S."/>
            <person name="Zhang J.-S."/>
            <person name="Tsai W.-C."/>
            <person name="Van De Peer Y."/>
            <person name="Liu Z.-J."/>
        </authorList>
    </citation>
    <scope>NUCLEOTIDE SEQUENCE</scope>
    <source>
        <strain evidence="1">CP</strain>
        <tissue evidence="1">Leaves</tissue>
    </source>
</reference>
<accession>A0AAV9DG05</accession>
<comment type="caution">
    <text evidence="1">The sequence shown here is derived from an EMBL/GenBank/DDBJ whole genome shotgun (WGS) entry which is preliminary data.</text>
</comment>
<evidence type="ECO:0000313" key="1">
    <source>
        <dbReference type="EMBL" id="KAK1299836.1"/>
    </source>
</evidence>
<protein>
    <recommendedName>
        <fullName evidence="3">DUF4283 domain-containing protein</fullName>
    </recommendedName>
</protein>
<dbReference type="InterPro" id="IPR040256">
    <property type="entry name" value="At4g02000-like"/>
</dbReference>
<name>A0AAV9DG05_ACOCL</name>
<gene>
    <name evidence="1" type="ORF">QJS10_CPB13g00756</name>
</gene>
<evidence type="ECO:0000313" key="2">
    <source>
        <dbReference type="Proteomes" id="UP001180020"/>
    </source>
</evidence>
<dbReference type="AlphaFoldDB" id="A0AAV9DG05"/>
<sequence length="97" mass="11408">MTAVLEGGPWTMDHRPFILCKWTSQVCMEQERLSSIPIWIRLPNLPLHLWEEIVLVGLEAFLEFLFMQTPQHYDAAKHPMHESVLRFKHLLPSQTQS</sequence>
<organism evidence="1 2">
    <name type="scientific">Acorus calamus</name>
    <name type="common">Sweet flag</name>
    <dbReference type="NCBI Taxonomy" id="4465"/>
    <lineage>
        <taxon>Eukaryota</taxon>
        <taxon>Viridiplantae</taxon>
        <taxon>Streptophyta</taxon>
        <taxon>Embryophyta</taxon>
        <taxon>Tracheophyta</taxon>
        <taxon>Spermatophyta</taxon>
        <taxon>Magnoliopsida</taxon>
        <taxon>Liliopsida</taxon>
        <taxon>Acoraceae</taxon>
        <taxon>Acorus</taxon>
    </lineage>
</organism>
<reference evidence="1" key="1">
    <citation type="journal article" date="2023" name="Nat. Commun.">
        <title>Diploid and tetraploid genomes of Acorus and the evolution of monocots.</title>
        <authorList>
            <person name="Ma L."/>
            <person name="Liu K.W."/>
            <person name="Li Z."/>
            <person name="Hsiao Y.Y."/>
            <person name="Qi Y."/>
            <person name="Fu T."/>
            <person name="Tang G.D."/>
            <person name="Zhang D."/>
            <person name="Sun W.H."/>
            <person name="Liu D.K."/>
            <person name="Li Y."/>
            <person name="Chen G.Z."/>
            <person name="Liu X.D."/>
            <person name="Liao X.Y."/>
            <person name="Jiang Y.T."/>
            <person name="Yu X."/>
            <person name="Hao Y."/>
            <person name="Huang J."/>
            <person name="Zhao X.W."/>
            <person name="Ke S."/>
            <person name="Chen Y.Y."/>
            <person name="Wu W.L."/>
            <person name="Hsu J.L."/>
            <person name="Lin Y.F."/>
            <person name="Huang M.D."/>
            <person name="Li C.Y."/>
            <person name="Huang L."/>
            <person name="Wang Z.W."/>
            <person name="Zhao X."/>
            <person name="Zhong W.Y."/>
            <person name="Peng D.H."/>
            <person name="Ahmad S."/>
            <person name="Lan S."/>
            <person name="Zhang J.S."/>
            <person name="Tsai W.C."/>
            <person name="Van de Peer Y."/>
            <person name="Liu Z.J."/>
        </authorList>
    </citation>
    <scope>NUCLEOTIDE SEQUENCE</scope>
    <source>
        <strain evidence="1">CP</strain>
    </source>
</reference>
<proteinExistence type="predicted"/>
<dbReference type="PANTHER" id="PTHR31286:SF180">
    <property type="entry name" value="OS10G0362600 PROTEIN"/>
    <property type="match status" value="1"/>
</dbReference>
<evidence type="ECO:0008006" key="3">
    <source>
        <dbReference type="Google" id="ProtNLM"/>
    </source>
</evidence>
<dbReference type="PANTHER" id="PTHR31286">
    <property type="entry name" value="GLYCINE-RICH CELL WALL STRUCTURAL PROTEIN 1.8-LIKE"/>
    <property type="match status" value="1"/>
</dbReference>
<keyword evidence="2" id="KW-1185">Reference proteome</keyword>